<name>A0ABN4TUG1_9BURK</name>
<accession>A0ABN4TUG1</accession>
<keyword evidence="3" id="KW-1185">Reference proteome</keyword>
<dbReference type="EMBL" id="CP017755">
    <property type="protein sequence ID" value="AOZ09926.1"/>
    <property type="molecule type" value="Genomic_DNA"/>
</dbReference>
<feature type="signal peptide" evidence="1">
    <location>
        <begin position="1"/>
        <end position="26"/>
    </location>
</feature>
<organism evidence="2 3">
    <name type="scientific">Cupriavidus malaysiensis</name>
    <dbReference type="NCBI Taxonomy" id="367825"/>
    <lineage>
        <taxon>Bacteria</taxon>
        <taxon>Pseudomonadati</taxon>
        <taxon>Pseudomonadota</taxon>
        <taxon>Betaproteobacteria</taxon>
        <taxon>Burkholderiales</taxon>
        <taxon>Burkholderiaceae</taxon>
        <taxon>Cupriavidus</taxon>
    </lineage>
</organism>
<keyword evidence="1" id="KW-0732">Signal</keyword>
<dbReference type="PROSITE" id="PS51318">
    <property type="entry name" value="TAT"/>
    <property type="match status" value="1"/>
</dbReference>
<proteinExistence type="predicted"/>
<sequence length="229" mass="25073">MIGRRRIVLAALAAGLPLAGTAPALALSAPVADAASVDDLDPAQSAAFRAWFVRIVDEQLRQGPTPRWYQRDCAGLVRFAVGEALKVHDARWLRANGMQDGAAARRLPPELSLSPAQRTLGQRWTRADGSTGAYASALALVQGNSRFVARSVNQAQPGDLLFFDQGDEQHLMIWMGRYVAYHTGTVTPSDNGLRAVTLARLMEWSDSRWQPQDANPNFIGVFRFAFLSR</sequence>
<dbReference type="RefSeq" id="WP_071072451.1">
    <property type="nucleotide sequence ID" value="NZ_CP017755.1"/>
</dbReference>
<reference evidence="2 3" key="1">
    <citation type="submission" date="2016-10" db="EMBL/GenBank/DDBJ databases">
        <title>Complete genome sequences of three Cupriavidus strains isolated from various Malaysian environments.</title>
        <authorList>
            <person name="Abdullah A.A.-A."/>
            <person name="Shafie N.A.H."/>
            <person name="Lau N.S."/>
        </authorList>
    </citation>
    <scope>NUCLEOTIDE SEQUENCE [LARGE SCALE GENOMIC DNA]</scope>
    <source>
        <strain evidence="2 3">USMAA1020</strain>
    </source>
</reference>
<dbReference type="InterPro" id="IPR006311">
    <property type="entry name" value="TAT_signal"/>
</dbReference>
<evidence type="ECO:0000313" key="3">
    <source>
        <dbReference type="Proteomes" id="UP000177515"/>
    </source>
</evidence>
<protein>
    <submittedName>
        <fullName evidence="2">Tat pathway signal sequence</fullName>
    </submittedName>
</protein>
<gene>
    <name evidence="2" type="ORF">BKK80_30075</name>
</gene>
<feature type="chain" id="PRO_5046063822" evidence="1">
    <location>
        <begin position="27"/>
        <end position="229"/>
    </location>
</feature>
<evidence type="ECO:0000313" key="2">
    <source>
        <dbReference type="EMBL" id="AOZ09926.1"/>
    </source>
</evidence>
<evidence type="ECO:0000256" key="1">
    <source>
        <dbReference type="SAM" id="SignalP"/>
    </source>
</evidence>
<dbReference type="Gene3D" id="3.90.1720.10">
    <property type="entry name" value="endopeptidase domain like (from Nostoc punctiforme)"/>
    <property type="match status" value="1"/>
</dbReference>
<dbReference type="InterPro" id="IPR009558">
    <property type="entry name" value="DUF1175"/>
</dbReference>
<dbReference type="Proteomes" id="UP000177515">
    <property type="component" value="Chromosome 2"/>
</dbReference>
<dbReference type="Pfam" id="PF06672">
    <property type="entry name" value="DUF1175"/>
    <property type="match status" value="1"/>
</dbReference>